<accession>A0A1E3HJ48</accession>
<reference evidence="1" key="1">
    <citation type="submission" date="2016-06" db="EMBL/GenBank/DDBJ databases">
        <authorList>
            <person name="Cuomo C."/>
            <person name="Litvintseva A."/>
            <person name="Heitman J."/>
            <person name="Chen Y."/>
            <person name="Sun S."/>
            <person name="Springer D."/>
            <person name="Dromer F."/>
            <person name="Young S."/>
            <person name="Zeng Q."/>
            <person name="Chapman S."/>
            <person name="Gujja S."/>
            <person name="Saif S."/>
            <person name="Birren B."/>
        </authorList>
    </citation>
    <scope>NUCLEOTIDE SEQUENCE</scope>
    <source>
        <strain evidence="1">CBS 7841</strain>
    </source>
</reference>
<evidence type="ECO:0000313" key="1">
    <source>
        <dbReference type="EMBL" id="WVN90674.1"/>
    </source>
</evidence>
<sequence length="281" mass="32276">MYRHNGTPPPPYYPPAASLSQSRPKVASLSSLPVHLVHRILIFTLDEKATPSRFQSDSEEERIRRIWNLFRGLRGISRIFWLVATSILREIYLPHYLSQVRSGYSSDPCPFPSVYMGDLSLQLPNLGNVYKERRRETAVLDKFIAVHVGEELRKVESVLSEGTESERDIFNRLQPSSRIEDLLVTLPPHLIICSNSWPTPIPRRSLPLSHCLLSVHLTPTWCQLYINARPILLTRDPGGRELVIEVRRERTLESTTRNLENGLSRMAKREIEWGGRYSGQT</sequence>
<reference evidence="1" key="2">
    <citation type="journal article" date="2022" name="Elife">
        <title>Obligate sexual reproduction of a homothallic fungus closely related to the Cryptococcus pathogenic species complex.</title>
        <authorList>
            <person name="Passer A.R."/>
            <person name="Clancey S.A."/>
            <person name="Shea T."/>
            <person name="David-Palma M."/>
            <person name="Averette A.F."/>
            <person name="Boekhout T."/>
            <person name="Porcel B.M."/>
            <person name="Nowrousian M."/>
            <person name="Cuomo C.A."/>
            <person name="Sun S."/>
            <person name="Heitman J."/>
            <person name="Coelho M.A."/>
        </authorList>
    </citation>
    <scope>NUCLEOTIDE SEQUENCE</scope>
    <source>
        <strain evidence="1">CBS 7841</strain>
    </source>
</reference>
<name>A0A1E3HJ48_9TREE</name>
<gene>
    <name evidence="1" type="ORF">L203_105916</name>
</gene>
<dbReference type="AlphaFoldDB" id="A0A1E3HJ48"/>
<evidence type="ECO:0000313" key="2">
    <source>
        <dbReference type="Proteomes" id="UP000094043"/>
    </source>
</evidence>
<dbReference type="KEGG" id="cdep:91090124"/>
<protein>
    <submittedName>
        <fullName evidence="1">Uncharacterized protein</fullName>
    </submittedName>
</protein>
<dbReference type="VEuPathDB" id="FungiDB:L203_06429"/>
<dbReference type="Proteomes" id="UP000094043">
    <property type="component" value="Chromosome 8"/>
</dbReference>
<reference evidence="1" key="3">
    <citation type="submission" date="2024-01" db="EMBL/GenBank/DDBJ databases">
        <authorList>
            <person name="Coelho M.A."/>
            <person name="David-Palma M."/>
            <person name="Shea T."/>
            <person name="Sun S."/>
            <person name="Cuomo C.A."/>
            <person name="Heitman J."/>
        </authorList>
    </citation>
    <scope>NUCLEOTIDE SEQUENCE</scope>
    <source>
        <strain evidence="1">CBS 7841</strain>
    </source>
</reference>
<dbReference type="RefSeq" id="XP_066071374.1">
    <property type="nucleotide sequence ID" value="XM_066215277.1"/>
</dbReference>
<dbReference type="OrthoDB" id="2536866at2759"/>
<dbReference type="EMBL" id="CP143791">
    <property type="protein sequence ID" value="WVN90674.1"/>
    <property type="molecule type" value="Genomic_DNA"/>
</dbReference>
<proteinExistence type="predicted"/>
<dbReference type="GeneID" id="91090124"/>
<organism evidence="1 2">
    <name type="scientific">Cryptococcus depauperatus CBS 7841</name>
    <dbReference type="NCBI Taxonomy" id="1295531"/>
    <lineage>
        <taxon>Eukaryota</taxon>
        <taxon>Fungi</taxon>
        <taxon>Dikarya</taxon>
        <taxon>Basidiomycota</taxon>
        <taxon>Agaricomycotina</taxon>
        <taxon>Tremellomycetes</taxon>
        <taxon>Tremellales</taxon>
        <taxon>Cryptococcaceae</taxon>
        <taxon>Cryptococcus</taxon>
    </lineage>
</organism>
<keyword evidence="2" id="KW-1185">Reference proteome</keyword>